<reference evidence="3" key="1">
    <citation type="submission" date="2021-07" db="EMBL/GenBank/DDBJ databases">
        <title>Complete genome sequencing of a Clostridium isolate.</title>
        <authorList>
            <person name="Ueki A."/>
            <person name="Tonouchi A."/>
        </authorList>
    </citation>
    <scope>NUCLEOTIDE SEQUENCE [LARGE SCALE GENOMIC DNA]</scope>
    <source>
        <strain evidence="3">C5S11</strain>
    </source>
</reference>
<evidence type="ECO:0000313" key="2">
    <source>
        <dbReference type="EMBL" id="BCZ47895.1"/>
    </source>
</evidence>
<dbReference type="Proteomes" id="UP000824633">
    <property type="component" value="Chromosome"/>
</dbReference>
<dbReference type="NCBIfam" id="TIGR02677">
    <property type="entry name" value="TIGR02677 family protein"/>
    <property type="match status" value="1"/>
</dbReference>
<organism evidence="2 3">
    <name type="scientific">Clostridium gelidum</name>
    <dbReference type="NCBI Taxonomy" id="704125"/>
    <lineage>
        <taxon>Bacteria</taxon>
        <taxon>Bacillati</taxon>
        <taxon>Bacillota</taxon>
        <taxon>Clostridia</taxon>
        <taxon>Eubacteriales</taxon>
        <taxon>Clostridiaceae</taxon>
        <taxon>Clostridium</taxon>
    </lineage>
</organism>
<evidence type="ECO:0000313" key="3">
    <source>
        <dbReference type="Proteomes" id="UP000824633"/>
    </source>
</evidence>
<dbReference type="EMBL" id="AP024849">
    <property type="protein sequence ID" value="BCZ47895.1"/>
    <property type="molecule type" value="Genomic_DNA"/>
</dbReference>
<feature type="coiled-coil region" evidence="1">
    <location>
        <begin position="390"/>
        <end position="421"/>
    </location>
</feature>
<gene>
    <name evidence="2" type="ORF">psyc5s11_39620</name>
</gene>
<protein>
    <submittedName>
        <fullName evidence="2">TIGR02677 family protein</fullName>
    </submittedName>
</protein>
<dbReference type="InterPro" id="IPR013493">
    <property type="entry name" value="CHP02677"/>
</dbReference>
<keyword evidence="3" id="KW-1185">Reference proteome</keyword>
<dbReference type="RefSeq" id="WP_224034203.1">
    <property type="nucleotide sequence ID" value="NZ_AP024849.1"/>
</dbReference>
<sequence>MKINRNVIKNIEETKYLATENTWRYRSISRIIYENYEKMKYWLYKEDIFAELKKYEEFEEYTIDMLKSDLDALVNWKNLIAIADTAKVNTIEEFKNREFRYQLSEVAIEIERLLISLEHMKVENTATLESSLVERFKNLLYDYKVILKENEKITYEWWKELNSSFKDLNRNYQDYISKFYSPKNDELMKTTEFLIFKEGFIKYLREFVKNIQTNTFEIREVFKDITKEEIDSIINRVFFYEKSIQSLELLIDEKEYTDLSRGRINSMKDWFMQRNGREALVDQLIGNTNEVIRKITRYAVQIADRKNNNANRKEEYRNIAKVFNAIDDINEAHKLCAAVFGSFNIIKILGNEKRETESINSSIYDETPKNYIIKPRERSFREKITKNPIKDKSNKKEEKLKNLLEKRKNEEERIKTFLKDNIIDFNELDQIEGKDRTLLLKLLSKGISKKQNLNKSDFGMDYVVDFSEAHKTINLNCRDGVLKMPHYKLVFRKGK</sequence>
<proteinExistence type="predicted"/>
<keyword evidence="1" id="KW-0175">Coiled coil</keyword>
<accession>A0ABN6J0M5</accession>
<name>A0ABN6J0M5_9CLOT</name>
<dbReference type="Pfam" id="PF09660">
    <property type="entry name" value="DUF2397"/>
    <property type="match status" value="1"/>
</dbReference>
<evidence type="ECO:0000256" key="1">
    <source>
        <dbReference type="SAM" id="Coils"/>
    </source>
</evidence>